<dbReference type="SUPFAM" id="SSF55729">
    <property type="entry name" value="Acyl-CoA N-acyltransferases (Nat)"/>
    <property type="match status" value="1"/>
</dbReference>
<dbReference type="BioCyc" id="AURANTIMONAS:SI859A1_01846-MONOMER"/>
<dbReference type="OrthoDB" id="7925327at2"/>
<dbReference type="HOGENOM" id="CLU_013985_18_3_5"/>
<keyword evidence="2" id="KW-0012">Acyltransferase</keyword>
<gene>
    <name evidence="4" type="ORF">SI859A1_01846</name>
</gene>
<evidence type="ECO:0000313" key="5">
    <source>
        <dbReference type="Proteomes" id="UP000000321"/>
    </source>
</evidence>
<proteinExistence type="predicted"/>
<dbReference type="GO" id="GO:0016747">
    <property type="term" value="F:acyltransferase activity, transferring groups other than amino-acyl groups"/>
    <property type="evidence" value="ECO:0007669"/>
    <property type="project" value="InterPro"/>
</dbReference>
<dbReference type="EMBL" id="AAPJ01000001">
    <property type="protein sequence ID" value="EAS51039.1"/>
    <property type="molecule type" value="Genomic_DNA"/>
</dbReference>
<dbReference type="InterPro" id="IPR000182">
    <property type="entry name" value="GNAT_dom"/>
</dbReference>
<accession>Q1YNJ2</accession>
<evidence type="ECO:0000259" key="3">
    <source>
        <dbReference type="PROSITE" id="PS51186"/>
    </source>
</evidence>
<evidence type="ECO:0000313" key="4">
    <source>
        <dbReference type="EMBL" id="EAS51039.1"/>
    </source>
</evidence>
<dbReference type="Proteomes" id="UP000000321">
    <property type="component" value="Unassembled WGS sequence"/>
</dbReference>
<dbReference type="Gene3D" id="3.40.630.30">
    <property type="match status" value="1"/>
</dbReference>
<dbReference type="PANTHER" id="PTHR43877">
    <property type="entry name" value="AMINOALKYLPHOSPHONATE N-ACETYLTRANSFERASE-RELATED-RELATED"/>
    <property type="match status" value="1"/>
</dbReference>
<comment type="caution">
    <text evidence="4">The sequence shown here is derived from an EMBL/GenBank/DDBJ whole genome shotgun (WGS) entry which is preliminary data.</text>
</comment>
<reference evidence="4 5" key="1">
    <citation type="journal article" date="2008" name="Appl. Environ. Microbiol.">
        <title>Genomic insights into Mn(II) oxidation by the marine alphaproteobacterium Aurantimonas sp. strain SI85-9A1.</title>
        <authorList>
            <person name="Dick G.J."/>
            <person name="Podell S."/>
            <person name="Johnson H.A."/>
            <person name="Rivera-Espinoza Y."/>
            <person name="Bernier-Latmani R."/>
            <person name="McCarthy J.K."/>
            <person name="Torpey J.W."/>
            <person name="Clement B.G."/>
            <person name="Gaasterland T."/>
            <person name="Tebo B.M."/>
        </authorList>
    </citation>
    <scope>NUCLEOTIDE SEQUENCE [LARGE SCALE GENOMIC DNA]</scope>
    <source>
        <strain evidence="4 5">SI85-9A1</strain>
    </source>
</reference>
<dbReference type="InterPro" id="IPR050832">
    <property type="entry name" value="Bact_Acetyltransf"/>
</dbReference>
<protein>
    <submittedName>
        <fullName evidence="4">Putative acetyl transferase</fullName>
    </submittedName>
</protein>
<keyword evidence="1 4" id="KW-0808">Transferase</keyword>
<dbReference type="CDD" id="cd04301">
    <property type="entry name" value="NAT_SF"/>
    <property type="match status" value="1"/>
</dbReference>
<dbReference type="AlphaFoldDB" id="Q1YNJ2"/>
<feature type="domain" description="N-acetyltransferase" evidence="3">
    <location>
        <begin position="3"/>
        <end position="166"/>
    </location>
</feature>
<evidence type="ECO:0000256" key="1">
    <source>
        <dbReference type="ARBA" id="ARBA00022679"/>
    </source>
</evidence>
<dbReference type="PROSITE" id="PS51186">
    <property type="entry name" value="GNAT"/>
    <property type="match status" value="1"/>
</dbReference>
<dbReference type="RefSeq" id="WP_009209685.1">
    <property type="nucleotide sequence ID" value="NZ_BBWP01000029.1"/>
</dbReference>
<dbReference type="Pfam" id="PF13673">
    <property type="entry name" value="Acetyltransf_10"/>
    <property type="match status" value="1"/>
</dbReference>
<keyword evidence="5" id="KW-1185">Reference proteome</keyword>
<evidence type="ECO:0000256" key="2">
    <source>
        <dbReference type="ARBA" id="ARBA00023315"/>
    </source>
</evidence>
<dbReference type="InterPro" id="IPR016181">
    <property type="entry name" value="Acyl_CoA_acyltransferase"/>
</dbReference>
<organism evidence="4 5">
    <name type="scientific">Aurantimonas manganoxydans (strain ATCC BAA-1229 / DSM 21871 / SI85-9A1)</name>
    <dbReference type="NCBI Taxonomy" id="287752"/>
    <lineage>
        <taxon>Bacteria</taxon>
        <taxon>Pseudomonadati</taxon>
        <taxon>Pseudomonadota</taxon>
        <taxon>Alphaproteobacteria</taxon>
        <taxon>Hyphomicrobiales</taxon>
        <taxon>Aurantimonadaceae</taxon>
        <taxon>Aurantimonas</taxon>
    </lineage>
</organism>
<name>Q1YNJ2_AURMS</name>
<sequence length="168" mass="18265">MTFFVRTAGTADLEAVSVLLGETWHATYDHIYGPERVSEITRSWHSVEALRPRINRLNSEFLIADDGTRIGGMAYAAATAGDGKMVVLHQLYVRPGCQRQGIGRDLLAEISDCFPTARTLRLEVEEANTPAIDFYRAHGFTQTGSTANCGCADSGIPAVVYEKKLAAG</sequence>